<keyword evidence="7 14" id="KW-0812">Transmembrane</keyword>
<feature type="transmembrane region" description="Helical" evidence="14">
    <location>
        <begin position="60"/>
        <end position="87"/>
    </location>
</feature>
<evidence type="ECO:0000256" key="6">
    <source>
        <dbReference type="ARBA" id="ARBA00022683"/>
    </source>
</evidence>
<evidence type="ECO:0000313" key="16">
    <source>
        <dbReference type="Proteomes" id="UP000323144"/>
    </source>
</evidence>
<comment type="similarity">
    <text evidence="11">Belongs to the UlaA family.</text>
</comment>
<keyword evidence="5" id="KW-0762">Sugar transport</keyword>
<dbReference type="PANTHER" id="PTHR33843">
    <property type="entry name" value="ASCORBATE-SPECIFIC PTS SYSTEM EIIC COMPONENT"/>
    <property type="match status" value="1"/>
</dbReference>
<evidence type="ECO:0000313" key="15">
    <source>
        <dbReference type="EMBL" id="QEH62007.1"/>
    </source>
</evidence>
<keyword evidence="16" id="KW-1185">Reference proteome</keyword>
<proteinExistence type="inferred from homology"/>
<feature type="transmembrane region" description="Helical" evidence="14">
    <location>
        <begin position="218"/>
        <end position="240"/>
    </location>
</feature>
<evidence type="ECO:0000256" key="9">
    <source>
        <dbReference type="ARBA" id="ARBA00023136"/>
    </source>
</evidence>
<feature type="transmembrane region" description="Helical" evidence="14">
    <location>
        <begin position="340"/>
        <end position="361"/>
    </location>
</feature>
<reference evidence="15 16" key="1">
    <citation type="submission" date="2019-08" db="EMBL/GenBank/DDBJ databases">
        <title>Complete genome sequence of Spiroplasma chinense CCH (DSM 19755).</title>
        <authorList>
            <person name="Shen H.-Y."/>
            <person name="Lin Y.-C."/>
            <person name="Chou L."/>
            <person name="Kuo C.-H."/>
        </authorList>
    </citation>
    <scope>NUCLEOTIDE SEQUENCE [LARGE SCALE GENOMIC DNA]</scope>
    <source>
        <strain evidence="15 16">CCH</strain>
    </source>
</reference>
<feature type="transmembrane region" description="Helical" evidence="14">
    <location>
        <begin position="28"/>
        <end position="54"/>
    </location>
</feature>
<evidence type="ECO:0000256" key="7">
    <source>
        <dbReference type="ARBA" id="ARBA00022692"/>
    </source>
</evidence>
<feature type="transmembrane region" description="Helical" evidence="14">
    <location>
        <begin position="430"/>
        <end position="452"/>
    </location>
</feature>
<evidence type="ECO:0000256" key="14">
    <source>
        <dbReference type="SAM" id="Phobius"/>
    </source>
</evidence>
<dbReference type="Proteomes" id="UP000323144">
    <property type="component" value="Chromosome"/>
</dbReference>
<dbReference type="KEGG" id="schi:SCHIN_v1c08120"/>
<feature type="transmembrane region" description="Helical" evidence="14">
    <location>
        <begin position="107"/>
        <end position="130"/>
    </location>
</feature>
<evidence type="ECO:0000256" key="3">
    <source>
        <dbReference type="ARBA" id="ARBA00022448"/>
    </source>
</evidence>
<name>A0A5B9Y6W1_9MOLU</name>
<dbReference type="AlphaFoldDB" id="A0A5B9Y6W1"/>
<sequence length="585" mass="64539">MSNETKRNDLENPEAGIKNQLKKKRSKWINWAILITIVTLLLTFIITCIAIKRLDILNLVFYQIIVDNILAVPSILVGLIVFLGYLLQKKPWYDALSGMFKGICGYLILQMGSAFLTGVSKPLMITFGTLMGSNVVLLDTYTSWSEINEALGTAVSMISYTVLIGLAFNILLVVLKKITNIRSINVTGHIMFQQSSVVVAILYFFVFKDINDDATKQLLTILTSGILIGTYWGVFSNLAYAPTQAVSNNAGFTIGHQQMFGVWAAYKAGKLFALNNKEVKSAEKLNMKKGFRIFHDNIFSSSILLFIFFGILFLIVKLEGSWKEMIDSMGGYNLFAGKNWLLQLVGLVFTVVASLQILMFGARMFVAELQKSFIGISGRLIPGASIGIDIAGSFSYGEKSVTFGFLAGAIGNFIGIGLVLLLGQVFKIDIFKVIIMVGFIPMFFDGAALGLYANASGGWKACLTIPFVAGILVVFGAVLVVQTGGRTGQIFQIGYNGLFDWTTIWAVIIAILTTVPSSAAMYLVFFVPIIFIIVAQFTTTEPGSSMIIKRLLFKKWCEKDNERAKEIAIEKQKKEELKKQKLANK</sequence>
<feature type="transmembrane region" description="Helical" evidence="14">
    <location>
        <begin position="458"/>
        <end position="481"/>
    </location>
</feature>
<keyword evidence="8 14" id="KW-1133">Transmembrane helix</keyword>
<comment type="subunit">
    <text evidence="2">Homodimer.</text>
</comment>
<comment type="subcellular location">
    <subcellularLocation>
        <location evidence="1">Cell membrane</location>
        <topology evidence="1">Multi-pass membrane protein</topology>
    </subcellularLocation>
</comment>
<evidence type="ECO:0000256" key="2">
    <source>
        <dbReference type="ARBA" id="ARBA00011738"/>
    </source>
</evidence>
<accession>A0A5B9Y6W1</accession>
<feature type="transmembrane region" description="Helical" evidence="14">
    <location>
        <begin position="493"/>
        <end position="513"/>
    </location>
</feature>
<feature type="transmembrane region" description="Helical" evidence="14">
    <location>
        <begin position="150"/>
        <end position="174"/>
    </location>
</feature>
<dbReference type="InterPro" id="IPR051562">
    <property type="entry name" value="Ascorbate-PTS_EIIC"/>
</dbReference>
<keyword evidence="3" id="KW-0813">Transport</keyword>
<dbReference type="Pfam" id="PF03611">
    <property type="entry name" value="EIIC-GAT"/>
    <property type="match status" value="1"/>
</dbReference>
<comment type="function">
    <text evidence="10">The phosphoenolpyruvate-dependent sugar phosphotransferase system (sugar PTS), a major carbohydrate active transport system, catalyzes the phosphorylation of incoming sugar substrates concomitantly with their translocation across the cell membrane. The enzyme II UlaABC PTS system is involved in ascorbate transport.</text>
</comment>
<feature type="transmembrane region" description="Helical" evidence="14">
    <location>
        <begin position="519"/>
        <end position="540"/>
    </location>
</feature>
<evidence type="ECO:0000256" key="1">
    <source>
        <dbReference type="ARBA" id="ARBA00004651"/>
    </source>
</evidence>
<feature type="transmembrane region" description="Helical" evidence="14">
    <location>
        <begin position="373"/>
        <end position="396"/>
    </location>
</feature>
<gene>
    <name evidence="15" type="primary">ulaA</name>
    <name evidence="15" type="ORF">SCHIN_v1c08120</name>
</gene>
<evidence type="ECO:0000256" key="5">
    <source>
        <dbReference type="ARBA" id="ARBA00022597"/>
    </source>
</evidence>
<evidence type="ECO:0000256" key="8">
    <source>
        <dbReference type="ARBA" id="ARBA00022989"/>
    </source>
</evidence>
<evidence type="ECO:0000256" key="13">
    <source>
        <dbReference type="ARBA" id="ARBA00042859"/>
    </source>
</evidence>
<organism evidence="15 16">
    <name type="scientific">Spiroplasma chinense</name>
    <dbReference type="NCBI Taxonomy" id="216932"/>
    <lineage>
        <taxon>Bacteria</taxon>
        <taxon>Bacillati</taxon>
        <taxon>Mycoplasmatota</taxon>
        <taxon>Mollicutes</taxon>
        <taxon>Entomoplasmatales</taxon>
        <taxon>Spiroplasmataceae</taxon>
        <taxon>Spiroplasma</taxon>
    </lineage>
</organism>
<dbReference type="GO" id="GO:0005886">
    <property type="term" value="C:plasma membrane"/>
    <property type="evidence" value="ECO:0007669"/>
    <property type="project" value="UniProtKB-SubCell"/>
</dbReference>
<dbReference type="EMBL" id="CP043026">
    <property type="protein sequence ID" value="QEH62007.1"/>
    <property type="molecule type" value="Genomic_DNA"/>
</dbReference>
<feature type="transmembrane region" description="Helical" evidence="14">
    <location>
        <begin position="402"/>
        <end position="423"/>
    </location>
</feature>
<evidence type="ECO:0000256" key="12">
    <source>
        <dbReference type="ARBA" id="ARBA00039702"/>
    </source>
</evidence>
<dbReference type="GO" id="GO:0009401">
    <property type="term" value="P:phosphoenolpyruvate-dependent sugar phosphotransferase system"/>
    <property type="evidence" value="ECO:0007669"/>
    <property type="project" value="UniProtKB-KW"/>
</dbReference>
<feature type="transmembrane region" description="Helical" evidence="14">
    <location>
        <begin position="298"/>
        <end position="320"/>
    </location>
</feature>
<dbReference type="InterPro" id="IPR004703">
    <property type="entry name" value="PTS_sugar-sp_permease"/>
</dbReference>
<keyword evidence="6" id="KW-0598">Phosphotransferase system</keyword>
<evidence type="ECO:0000256" key="4">
    <source>
        <dbReference type="ARBA" id="ARBA00022475"/>
    </source>
</evidence>
<dbReference type="PANTHER" id="PTHR33843:SF4">
    <property type="entry name" value="ASCORBATE-SPECIFIC PTS SYSTEM EIIC COMPONENT"/>
    <property type="match status" value="1"/>
</dbReference>
<keyword evidence="9 14" id="KW-0472">Membrane</keyword>
<dbReference type="RefSeq" id="WP_166508379.1">
    <property type="nucleotide sequence ID" value="NZ_CP043026.1"/>
</dbReference>
<protein>
    <recommendedName>
        <fullName evidence="12">Ascorbate-specific PTS system EIIC component</fullName>
    </recommendedName>
    <alternativeName>
        <fullName evidence="13">Ascorbate-specific permease IIC component UlaA</fullName>
    </alternativeName>
</protein>
<evidence type="ECO:0000256" key="10">
    <source>
        <dbReference type="ARBA" id="ARBA00037387"/>
    </source>
</evidence>
<evidence type="ECO:0000256" key="11">
    <source>
        <dbReference type="ARBA" id="ARBA00038218"/>
    </source>
</evidence>
<keyword evidence="4" id="KW-1003">Cell membrane</keyword>
<feature type="transmembrane region" description="Helical" evidence="14">
    <location>
        <begin position="186"/>
        <end position="206"/>
    </location>
</feature>